<feature type="transmembrane region" description="Helical" evidence="9">
    <location>
        <begin position="218"/>
        <end position="236"/>
    </location>
</feature>
<keyword evidence="5 8" id="KW-0406">Ion transport</keyword>
<dbReference type="GO" id="GO:0030322">
    <property type="term" value="P:stabilization of membrane potential"/>
    <property type="evidence" value="ECO:0007669"/>
    <property type="project" value="TreeGrafter"/>
</dbReference>
<evidence type="ECO:0000259" key="10">
    <source>
        <dbReference type="Pfam" id="PF07885"/>
    </source>
</evidence>
<keyword evidence="12" id="KW-1185">Reference proteome</keyword>
<dbReference type="InterPro" id="IPR003280">
    <property type="entry name" value="2pore_dom_K_chnl"/>
</dbReference>
<keyword evidence="7 8" id="KW-0407">Ion channel</keyword>
<keyword evidence="4 9" id="KW-1133">Transmembrane helix</keyword>
<evidence type="ECO:0000256" key="8">
    <source>
        <dbReference type="RuleBase" id="RU003857"/>
    </source>
</evidence>
<dbReference type="GO" id="GO:0022841">
    <property type="term" value="F:potassium ion leak channel activity"/>
    <property type="evidence" value="ECO:0007669"/>
    <property type="project" value="TreeGrafter"/>
</dbReference>
<organism evidence="11 12">
    <name type="scientific">Clytia hemisphaerica</name>
    <dbReference type="NCBI Taxonomy" id="252671"/>
    <lineage>
        <taxon>Eukaryota</taxon>
        <taxon>Metazoa</taxon>
        <taxon>Cnidaria</taxon>
        <taxon>Hydrozoa</taxon>
        <taxon>Hydroidolina</taxon>
        <taxon>Leptothecata</taxon>
        <taxon>Obeliida</taxon>
        <taxon>Clytiidae</taxon>
        <taxon>Clytia</taxon>
    </lineage>
</organism>
<sequence length="345" mass="40272">MNSVDQCFEKHRKNFCRKKLKRNVISFIISVVVGMTFMVLAALLYFYIEHCSHPYTPKVDSSWQLCQYLKENTTIELNNHSMLETLCQNMQAPENVTCEMTQTIFFRYFDLTSTMAYTVGYGHVYPMTDATKLLTIFVVLPLIALAMTSYIFAGKVITTLTSIVLLIIRQQLFGIRHARYFSICLLGVQFCMMIALSMGFAAIDYKVHESSKRSFLDSMYWSMVTISTVGFGDFYWSSEEYFNAGIHYLVLVVFCFLFAMGTFASTITQVCELIGDYSKRTYQKQMSKRKTKKLERSLRENKSFANFNATEEVEIYSQKEIEIIQDVTWYKIHQRKRRHSLPERM</sequence>
<name>A0A7M6DL36_9CNID</name>
<evidence type="ECO:0000256" key="4">
    <source>
        <dbReference type="ARBA" id="ARBA00022989"/>
    </source>
</evidence>
<dbReference type="EnsemblMetazoa" id="CLYHEMT014589.1">
    <property type="protein sequence ID" value="CLYHEMP014589.1"/>
    <property type="gene ID" value="CLYHEMG014589"/>
</dbReference>
<evidence type="ECO:0000256" key="1">
    <source>
        <dbReference type="ARBA" id="ARBA00004141"/>
    </source>
</evidence>
<dbReference type="Proteomes" id="UP000594262">
    <property type="component" value="Unplaced"/>
</dbReference>
<feature type="transmembrane region" description="Helical" evidence="9">
    <location>
        <begin position="24"/>
        <end position="48"/>
    </location>
</feature>
<feature type="domain" description="Potassium channel" evidence="10">
    <location>
        <begin position="198"/>
        <end position="268"/>
    </location>
</feature>
<dbReference type="GO" id="GO:0015271">
    <property type="term" value="F:outward rectifier potassium channel activity"/>
    <property type="evidence" value="ECO:0007669"/>
    <property type="project" value="TreeGrafter"/>
</dbReference>
<evidence type="ECO:0000256" key="3">
    <source>
        <dbReference type="ARBA" id="ARBA00022692"/>
    </source>
</evidence>
<dbReference type="InterPro" id="IPR013099">
    <property type="entry name" value="K_chnl_dom"/>
</dbReference>
<evidence type="ECO:0000256" key="9">
    <source>
        <dbReference type="SAM" id="Phobius"/>
    </source>
</evidence>
<keyword evidence="6 9" id="KW-0472">Membrane</keyword>
<evidence type="ECO:0000256" key="2">
    <source>
        <dbReference type="ARBA" id="ARBA00022448"/>
    </source>
</evidence>
<dbReference type="GeneID" id="136823028"/>
<dbReference type="PRINTS" id="PR01333">
    <property type="entry name" value="2POREKCHANEL"/>
</dbReference>
<dbReference type="GO" id="GO:0005886">
    <property type="term" value="C:plasma membrane"/>
    <property type="evidence" value="ECO:0007669"/>
    <property type="project" value="TreeGrafter"/>
</dbReference>
<dbReference type="Pfam" id="PF07885">
    <property type="entry name" value="Ion_trans_2"/>
    <property type="match status" value="1"/>
</dbReference>
<protein>
    <recommendedName>
        <fullName evidence="10">Potassium channel domain-containing protein</fullName>
    </recommendedName>
</protein>
<evidence type="ECO:0000313" key="11">
    <source>
        <dbReference type="EnsemblMetazoa" id="CLYHEMP014589.1"/>
    </source>
</evidence>
<keyword evidence="3 8" id="KW-0812">Transmembrane</keyword>
<evidence type="ECO:0000256" key="6">
    <source>
        <dbReference type="ARBA" id="ARBA00023136"/>
    </source>
</evidence>
<proteinExistence type="inferred from homology"/>
<evidence type="ECO:0000313" key="12">
    <source>
        <dbReference type="Proteomes" id="UP000594262"/>
    </source>
</evidence>
<keyword evidence="2 8" id="KW-0813">Transport</keyword>
<dbReference type="AlphaFoldDB" id="A0A7M6DL36"/>
<comment type="similarity">
    <text evidence="8">Belongs to the two pore domain potassium channel (TC 1.A.1.8) family.</text>
</comment>
<dbReference type="OrthoDB" id="5970010at2759"/>
<dbReference type="Gene3D" id="1.10.287.70">
    <property type="match status" value="2"/>
</dbReference>
<evidence type="ECO:0000256" key="7">
    <source>
        <dbReference type="ARBA" id="ARBA00023303"/>
    </source>
</evidence>
<feature type="transmembrane region" description="Helical" evidence="9">
    <location>
        <begin position="135"/>
        <end position="168"/>
    </location>
</feature>
<dbReference type="SUPFAM" id="SSF81324">
    <property type="entry name" value="Voltage-gated potassium channels"/>
    <property type="match status" value="2"/>
</dbReference>
<feature type="transmembrane region" description="Helical" evidence="9">
    <location>
        <begin position="180"/>
        <end position="203"/>
    </location>
</feature>
<accession>A0A7M6DL36</accession>
<comment type="subcellular location">
    <subcellularLocation>
        <location evidence="1">Membrane</location>
        <topology evidence="1">Multi-pass membrane protein</topology>
    </subcellularLocation>
</comment>
<feature type="transmembrane region" description="Helical" evidence="9">
    <location>
        <begin position="248"/>
        <end position="267"/>
    </location>
</feature>
<evidence type="ECO:0000256" key="5">
    <source>
        <dbReference type="ARBA" id="ARBA00023065"/>
    </source>
</evidence>
<dbReference type="PANTHER" id="PTHR11003">
    <property type="entry name" value="POTASSIUM CHANNEL, SUBFAMILY K"/>
    <property type="match status" value="1"/>
</dbReference>
<reference evidence="11" key="1">
    <citation type="submission" date="2021-01" db="UniProtKB">
        <authorList>
            <consortium name="EnsemblMetazoa"/>
        </authorList>
    </citation>
    <scope>IDENTIFICATION</scope>
</reference>
<dbReference type="PANTHER" id="PTHR11003:SF346">
    <property type="entry name" value="POTASSIUM CHANNEL SUBFAMILY K MEMBER 18"/>
    <property type="match status" value="1"/>
</dbReference>
<dbReference type="RefSeq" id="XP_066935429.1">
    <property type="nucleotide sequence ID" value="XM_067079328.1"/>
</dbReference>